<name>A0ABR2B0M0_9ROSI</name>
<keyword evidence="2" id="KW-1185">Reference proteome</keyword>
<proteinExistence type="predicted"/>
<accession>A0ABR2B0M0</accession>
<evidence type="ECO:0000313" key="2">
    <source>
        <dbReference type="Proteomes" id="UP001472677"/>
    </source>
</evidence>
<dbReference type="EMBL" id="JBBPBM010000219">
    <property type="protein sequence ID" value="KAK8500274.1"/>
    <property type="molecule type" value="Genomic_DNA"/>
</dbReference>
<dbReference type="Proteomes" id="UP001472677">
    <property type="component" value="Unassembled WGS sequence"/>
</dbReference>
<reference evidence="1 2" key="1">
    <citation type="journal article" date="2024" name="G3 (Bethesda)">
        <title>Genome assembly of Hibiscus sabdariffa L. provides insights into metabolisms of medicinal natural products.</title>
        <authorList>
            <person name="Kim T."/>
        </authorList>
    </citation>
    <scope>NUCLEOTIDE SEQUENCE [LARGE SCALE GENOMIC DNA]</scope>
    <source>
        <strain evidence="1">TK-2024</strain>
        <tissue evidence="1">Old leaves</tissue>
    </source>
</reference>
<sequence length="92" mass="9661">MKIEETLGGLSCSTSRSIVASAYSIQYLVLSTEVLILLGLIVGLSNVAEVFFLITDSESLSTCINRKPKSITKIIALSTAFAMKASATLGCG</sequence>
<evidence type="ECO:0000313" key="1">
    <source>
        <dbReference type="EMBL" id="KAK8500274.1"/>
    </source>
</evidence>
<comment type="caution">
    <text evidence="1">The sequence shown here is derived from an EMBL/GenBank/DDBJ whole genome shotgun (WGS) entry which is preliminary data.</text>
</comment>
<protein>
    <submittedName>
        <fullName evidence="1">Uncharacterized protein</fullName>
    </submittedName>
</protein>
<gene>
    <name evidence="1" type="ORF">V6N12_017850</name>
</gene>
<organism evidence="1 2">
    <name type="scientific">Hibiscus sabdariffa</name>
    <name type="common">roselle</name>
    <dbReference type="NCBI Taxonomy" id="183260"/>
    <lineage>
        <taxon>Eukaryota</taxon>
        <taxon>Viridiplantae</taxon>
        <taxon>Streptophyta</taxon>
        <taxon>Embryophyta</taxon>
        <taxon>Tracheophyta</taxon>
        <taxon>Spermatophyta</taxon>
        <taxon>Magnoliopsida</taxon>
        <taxon>eudicotyledons</taxon>
        <taxon>Gunneridae</taxon>
        <taxon>Pentapetalae</taxon>
        <taxon>rosids</taxon>
        <taxon>malvids</taxon>
        <taxon>Malvales</taxon>
        <taxon>Malvaceae</taxon>
        <taxon>Malvoideae</taxon>
        <taxon>Hibiscus</taxon>
    </lineage>
</organism>